<evidence type="ECO:0000313" key="1">
    <source>
        <dbReference type="EMBL" id="MFC3670854.1"/>
    </source>
</evidence>
<dbReference type="EMBL" id="JBHRYE010000010">
    <property type="protein sequence ID" value="MFC3670854.1"/>
    <property type="molecule type" value="Genomic_DNA"/>
</dbReference>
<proteinExistence type="predicted"/>
<gene>
    <name evidence="1" type="ORF">ACFOOT_05415</name>
</gene>
<reference evidence="2" key="1">
    <citation type="journal article" date="2019" name="Int. J. Syst. Evol. Microbiol.">
        <title>The Global Catalogue of Microorganisms (GCM) 10K type strain sequencing project: providing services to taxonomists for standard genome sequencing and annotation.</title>
        <authorList>
            <consortium name="The Broad Institute Genomics Platform"/>
            <consortium name="The Broad Institute Genome Sequencing Center for Infectious Disease"/>
            <person name="Wu L."/>
            <person name="Ma J."/>
        </authorList>
    </citation>
    <scope>NUCLEOTIDE SEQUENCE [LARGE SCALE GENOMIC DNA]</scope>
    <source>
        <strain evidence="2">KCTC 42224</strain>
    </source>
</reference>
<protein>
    <recommendedName>
        <fullName evidence="3">Transposase</fullName>
    </recommendedName>
</protein>
<evidence type="ECO:0000313" key="2">
    <source>
        <dbReference type="Proteomes" id="UP001595683"/>
    </source>
</evidence>
<dbReference type="RefSeq" id="WP_268249412.1">
    <property type="nucleotide sequence ID" value="NZ_BMZP01000002.1"/>
</dbReference>
<dbReference type="Proteomes" id="UP001595683">
    <property type="component" value="Unassembled WGS sequence"/>
</dbReference>
<accession>A0ABV7V0D7</accession>
<sequence length="40" mass="4560">MAHDIGVLELGKGRFRNHFKGFTCRVREQVKVQALHGNPL</sequence>
<organism evidence="1 2">
    <name type="scientific">Novosphingobium pokkalii</name>
    <dbReference type="NCBI Taxonomy" id="1770194"/>
    <lineage>
        <taxon>Bacteria</taxon>
        <taxon>Pseudomonadati</taxon>
        <taxon>Pseudomonadota</taxon>
        <taxon>Alphaproteobacteria</taxon>
        <taxon>Sphingomonadales</taxon>
        <taxon>Sphingomonadaceae</taxon>
        <taxon>Novosphingobium</taxon>
    </lineage>
</organism>
<comment type="caution">
    <text evidence="1">The sequence shown here is derived from an EMBL/GenBank/DDBJ whole genome shotgun (WGS) entry which is preliminary data.</text>
</comment>
<name>A0ABV7V0D7_9SPHN</name>
<keyword evidence="2" id="KW-1185">Reference proteome</keyword>
<evidence type="ECO:0008006" key="3">
    <source>
        <dbReference type="Google" id="ProtNLM"/>
    </source>
</evidence>